<evidence type="ECO:0000313" key="2">
    <source>
        <dbReference type="EMBL" id="EKM56797.1"/>
    </source>
</evidence>
<keyword evidence="1" id="KW-0472">Membrane</keyword>
<keyword evidence="3" id="KW-1185">Reference proteome</keyword>
<dbReference type="InParanoid" id="K5X215"/>
<dbReference type="GeneID" id="18910145"/>
<reference evidence="2 3" key="1">
    <citation type="journal article" date="2012" name="BMC Genomics">
        <title>Comparative genomics of the white-rot fungi, Phanerochaete carnosa and P. chrysosporium, to elucidate the genetic basis of the distinct wood types they colonize.</title>
        <authorList>
            <person name="Suzuki H."/>
            <person name="MacDonald J."/>
            <person name="Syed K."/>
            <person name="Salamov A."/>
            <person name="Hori C."/>
            <person name="Aerts A."/>
            <person name="Henrissat B."/>
            <person name="Wiebenga A."/>
            <person name="vanKuyk P.A."/>
            <person name="Barry K."/>
            <person name="Lindquist E."/>
            <person name="LaButti K."/>
            <person name="Lapidus A."/>
            <person name="Lucas S."/>
            <person name="Coutinho P."/>
            <person name="Gong Y."/>
            <person name="Samejima M."/>
            <person name="Mahadevan R."/>
            <person name="Abou-Zaid M."/>
            <person name="de Vries R.P."/>
            <person name="Igarashi K."/>
            <person name="Yadav J.S."/>
            <person name="Grigoriev I.V."/>
            <person name="Master E.R."/>
        </authorList>
    </citation>
    <scope>NUCLEOTIDE SEQUENCE [LARGE SCALE GENOMIC DNA]</scope>
    <source>
        <strain evidence="2 3">HHB-10118-sp</strain>
    </source>
</reference>
<dbReference type="EMBL" id="JH930471">
    <property type="protein sequence ID" value="EKM56797.1"/>
    <property type="molecule type" value="Genomic_DNA"/>
</dbReference>
<sequence length="273" mass="30821">MATLSQPTLLPDAPLPGLNTTLGAVMIGAFICAVNPWTYRLMTRTCIGSTALSASKPLCCVRFLAKTTSMQNTPCGFFGELKSLAACDARDTPFFDTVTSRAVNTAHLAFSIHPCYWYMVTNYGRPATIDRIPCLLTLRALTTKFGVFLTGINDVLVRRLVLQISTEYNHSSHSMRLAGSFIGSGSPLWFVPSLPHCMRRDRLRVYHRYRVRTFSVFRQDEWILDTDMSLVFVSDVVLALFLCFYLAGSRSSVLSRRWVWPYPRDFSRVFARV</sequence>
<feature type="transmembrane region" description="Helical" evidence="1">
    <location>
        <begin position="228"/>
        <end position="247"/>
    </location>
</feature>
<evidence type="ECO:0000313" key="3">
    <source>
        <dbReference type="Proteomes" id="UP000008370"/>
    </source>
</evidence>
<keyword evidence="1" id="KW-0812">Transmembrane</keyword>
<name>K5X215_PHACS</name>
<organism evidence="2 3">
    <name type="scientific">Phanerochaete carnosa (strain HHB-10118-sp)</name>
    <name type="common">White-rot fungus</name>
    <name type="synonym">Peniophora carnosa</name>
    <dbReference type="NCBI Taxonomy" id="650164"/>
    <lineage>
        <taxon>Eukaryota</taxon>
        <taxon>Fungi</taxon>
        <taxon>Dikarya</taxon>
        <taxon>Basidiomycota</taxon>
        <taxon>Agaricomycotina</taxon>
        <taxon>Agaricomycetes</taxon>
        <taxon>Polyporales</taxon>
        <taxon>Phanerochaetaceae</taxon>
        <taxon>Phanerochaete</taxon>
    </lineage>
</organism>
<accession>K5X215</accession>
<gene>
    <name evidence="2" type="ORF">PHACADRAFT_183383</name>
</gene>
<dbReference type="Proteomes" id="UP000008370">
    <property type="component" value="Unassembled WGS sequence"/>
</dbReference>
<dbReference type="RefSeq" id="XP_007394631.1">
    <property type="nucleotide sequence ID" value="XM_007394569.1"/>
</dbReference>
<keyword evidence="1" id="KW-1133">Transmembrane helix</keyword>
<evidence type="ECO:0000256" key="1">
    <source>
        <dbReference type="SAM" id="Phobius"/>
    </source>
</evidence>
<proteinExistence type="predicted"/>
<protein>
    <submittedName>
        <fullName evidence="2">Uncharacterized protein</fullName>
    </submittedName>
</protein>
<dbReference type="HOGENOM" id="CLU_1019786_0_0_1"/>
<dbReference type="AlphaFoldDB" id="K5X215"/>
<feature type="transmembrane region" description="Helical" evidence="1">
    <location>
        <begin position="20"/>
        <end position="39"/>
    </location>
</feature>
<dbReference type="KEGG" id="pco:PHACADRAFT_183383"/>